<dbReference type="AlphaFoldDB" id="H0XG05"/>
<organism evidence="7 8">
    <name type="scientific">Otolemur garnettii</name>
    <name type="common">Small-eared galago</name>
    <name type="synonym">Garnett's greater bushbaby</name>
    <dbReference type="NCBI Taxonomy" id="30611"/>
    <lineage>
        <taxon>Eukaryota</taxon>
        <taxon>Metazoa</taxon>
        <taxon>Chordata</taxon>
        <taxon>Craniata</taxon>
        <taxon>Vertebrata</taxon>
        <taxon>Euteleostomi</taxon>
        <taxon>Mammalia</taxon>
        <taxon>Eutheria</taxon>
        <taxon>Euarchontoglires</taxon>
        <taxon>Primates</taxon>
        <taxon>Strepsirrhini</taxon>
        <taxon>Lorisiformes</taxon>
        <taxon>Galagidae</taxon>
        <taxon>Otolemur</taxon>
    </lineage>
</organism>
<dbReference type="HOGENOM" id="CLU_091032_1_0_1"/>
<feature type="transmembrane region" description="Helical" evidence="6">
    <location>
        <begin position="83"/>
        <end position="106"/>
    </location>
</feature>
<dbReference type="Pfam" id="PF04103">
    <property type="entry name" value="CD20"/>
    <property type="match status" value="1"/>
</dbReference>
<dbReference type="InParanoid" id="H0XG05"/>
<accession>H0XG05</accession>
<evidence type="ECO:0000256" key="3">
    <source>
        <dbReference type="ARBA" id="ARBA00022692"/>
    </source>
</evidence>
<evidence type="ECO:0000313" key="8">
    <source>
        <dbReference type="Proteomes" id="UP000005225"/>
    </source>
</evidence>
<name>H0XG05_OTOGA</name>
<evidence type="ECO:0000256" key="6">
    <source>
        <dbReference type="SAM" id="Phobius"/>
    </source>
</evidence>
<evidence type="ECO:0000256" key="5">
    <source>
        <dbReference type="ARBA" id="ARBA00023136"/>
    </source>
</evidence>
<evidence type="ECO:0000313" key="7">
    <source>
        <dbReference type="Ensembl" id="ENSOGAP00000014981.2"/>
    </source>
</evidence>
<dbReference type="PANTHER" id="PTHR23320:SF155">
    <property type="entry name" value="MEMBRANE-SPANNING 4-DOMAINS SUBFAMILY A MEMBER 8"/>
    <property type="match status" value="1"/>
</dbReference>
<dbReference type="OMA" id="QLVCCQH"/>
<comment type="subcellular location">
    <subcellularLocation>
        <location evidence="1">Membrane</location>
        <topology evidence="1">Multi-pass membrane protein</topology>
    </subcellularLocation>
</comment>
<evidence type="ECO:0000256" key="4">
    <source>
        <dbReference type="ARBA" id="ARBA00022989"/>
    </source>
</evidence>
<dbReference type="EMBL" id="AAQR03180371">
    <property type="status" value="NOT_ANNOTATED_CDS"/>
    <property type="molecule type" value="Genomic_DNA"/>
</dbReference>
<dbReference type="FunCoup" id="H0XG05">
    <property type="interactions" value="282"/>
</dbReference>
<protein>
    <recommendedName>
        <fullName evidence="9">Membrane spanning 4-domains A8</fullName>
    </recommendedName>
</protein>
<evidence type="ECO:0000256" key="1">
    <source>
        <dbReference type="ARBA" id="ARBA00004141"/>
    </source>
</evidence>
<reference evidence="8" key="1">
    <citation type="submission" date="2011-03" db="EMBL/GenBank/DDBJ databases">
        <title>Version 3 of the genome sequence of Otolemur garnettii (Bushbaby).</title>
        <authorList>
            <consortium name="The Broad Institute Genome Sequencing Platform"/>
            <person name="Di Palma F."/>
            <person name="Johnson J."/>
            <person name="Lander E.S."/>
            <person name="Lindblad-Toh K."/>
            <person name="Jaffe D.B."/>
            <person name="Gnerre S."/>
            <person name="MacCallum I."/>
            <person name="Przybylski D."/>
            <person name="Ribeiro F.J."/>
            <person name="Burton J.N."/>
            <person name="Walker B.J."/>
            <person name="Sharpe T."/>
            <person name="Hall G."/>
        </authorList>
    </citation>
    <scope>NUCLEOTIDE SEQUENCE [LARGE SCALE GENOMIC DNA]</scope>
</reference>
<dbReference type="eggNOG" id="ENOG502SR7E">
    <property type="taxonomic scope" value="Eukaryota"/>
</dbReference>
<keyword evidence="4 6" id="KW-1133">Transmembrane helix</keyword>
<comment type="similarity">
    <text evidence="2">Belongs to the MS4A family.</text>
</comment>
<feature type="transmembrane region" description="Helical" evidence="6">
    <location>
        <begin position="144"/>
        <end position="169"/>
    </location>
</feature>
<dbReference type="STRING" id="30611.ENSOGAP00000014981"/>
<dbReference type="RefSeq" id="XP_012668728.1">
    <property type="nucleotide sequence ID" value="XM_012813274.1"/>
</dbReference>
<reference evidence="7" key="2">
    <citation type="submission" date="2025-08" db="UniProtKB">
        <authorList>
            <consortium name="Ensembl"/>
        </authorList>
    </citation>
    <scope>IDENTIFICATION</scope>
</reference>
<dbReference type="Proteomes" id="UP000005225">
    <property type="component" value="Unassembled WGS sequence"/>
</dbReference>
<dbReference type="PANTHER" id="PTHR23320">
    <property type="entry name" value="MEMBRANE-SPANNING 4-DOMAINS SUBFAMILY A MS4A -RELATED"/>
    <property type="match status" value="1"/>
</dbReference>
<dbReference type="KEGG" id="oga:100960033"/>
<keyword evidence="8" id="KW-1185">Reference proteome</keyword>
<dbReference type="Ensembl" id="ENSOGAT00000016742.2">
    <property type="protein sequence ID" value="ENSOGAP00000014981.2"/>
    <property type="gene ID" value="ENSOGAG00000016736.2"/>
</dbReference>
<dbReference type="InterPro" id="IPR007237">
    <property type="entry name" value="CD20-like"/>
</dbReference>
<dbReference type="GO" id="GO:0007166">
    <property type="term" value="P:cell surface receptor signaling pathway"/>
    <property type="evidence" value="ECO:0007669"/>
    <property type="project" value="TreeGrafter"/>
</dbReference>
<sequence length="263" mass="27712">MNSMTSADPMANSTFATAPQGSYPAAAPPSSYPIIPQVVSQVPLYPNNQPQVHLIPGNPPGLESNVNVNVQPAQNRLKEGKTLGAIQILIGLFHLGLSSVLATVLYGDYLAISFYGGFVFWGGIWFIISGSLSVAAENQPNSSCLLNASVGLNIVSAISASVGFILFIVDLSVNTSYIHPNHYPYSWGVAPGLMASGVLLVFCLLELGVSVAAAHFGCQMVCCPRNTVSTIYPNVYATSTAFIPEPSNMPAPPRYSSEVQGST</sequence>
<dbReference type="GO" id="GO:0005886">
    <property type="term" value="C:plasma membrane"/>
    <property type="evidence" value="ECO:0007669"/>
    <property type="project" value="TreeGrafter"/>
</dbReference>
<dbReference type="GeneTree" id="ENSGT00940000162329"/>
<evidence type="ECO:0008006" key="9">
    <source>
        <dbReference type="Google" id="ProtNLM"/>
    </source>
</evidence>
<feature type="transmembrane region" description="Helical" evidence="6">
    <location>
        <begin position="112"/>
        <end position="132"/>
    </location>
</feature>
<dbReference type="InterPro" id="IPR030417">
    <property type="entry name" value="MS4A"/>
</dbReference>
<proteinExistence type="inferred from homology"/>
<evidence type="ECO:0000256" key="2">
    <source>
        <dbReference type="ARBA" id="ARBA00009565"/>
    </source>
</evidence>
<gene>
    <name evidence="7" type="primary">LOC100960033</name>
</gene>
<reference evidence="7" key="3">
    <citation type="submission" date="2025-09" db="UniProtKB">
        <authorList>
            <consortium name="Ensembl"/>
        </authorList>
    </citation>
    <scope>IDENTIFICATION</scope>
</reference>
<dbReference type="OrthoDB" id="10071849at2759"/>
<feature type="transmembrane region" description="Helical" evidence="6">
    <location>
        <begin position="189"/>
        <end position="216"/>
    </location>
</feature>
<keyword evidence="3 6" id="KW-0812">Transmembrane</keyword>
<keyword evidence="5 6" id="KW-0472">Membrane</keyword>
<dbReference type="GeneID" id="100960033"/>